<gene>
    <name evidence="12" type="primary">FPV140</name>
</gene>
<dbReference type="EMBL" id="JX464827">
    <property type="protein sequence ID" value="AFS52254.1"/>
    <property type="molecule type" value="Genomic_DNA"/>
</dbReference>
<evidence type="ECO:0000256" key="10">
    <source>
        <dbReference type="ARBA" id="ARBA00023296"/>
    </source>
</evidence>
<proteinExistence type="predicted"/>
<keyword evidence="6" id="KW-0261">Viral envelope protein</keyword>
<evidence type="ECO:0000313" key="12">
    <source>
        <dbReference type="EMBL" id="AFS52254.1"/>
    </source>
</evidence>
<dbReference type="GO" id="GO:0019031">
    <property type="term" value="C:viral envelope"/>
    <property type="evidence" value="ECO:0007669"/>
    <property type="project" value="UniProtKB-KW"/>
</dbReference>
<evidence type="ECO:0000256" key="9">
    <source>
        <dbReference type="ARBA" id="ARBA00023136"/>
    </source>
</evidence>
<evidence type="ECO:0000256" key="5">
    <source>
        <dbReference type="ARBA" id="ARBA00022844"/>
    </source>
</evidence>
<sequence>MAPGDKKQIVFVIATIGRSPSIVVPFKSLEVSEWSYKRVIKNEYDDHRDPSPPPSPQPLPKSRKYVEEVKAEGKVGDIEYDETVSVRDGYYSDVCRLTCTEDTKTFIADHISLWRYIMDNTEKLPNYVIIIEDDNTITGESFITNLDNIIKILNDNNVDVLQLVTHTKLLKDRKSQHLMLLPDLEAFKGSFDVSLSAYIIRQDAVRKLYSYFTNNKPNFDISLEILRVENTLGITRYVMDNDRYVHHDYKLANEFMKNKKNRTSIKSRIDGWIMDNWPFILSSYVLSFVFRIWEIRYYYDVFNRYSCYHRTRHIRCQQQTIMVTIWNISSVFYVIF</sequence>
<keyword evidence="4" id="KW-1161">Viral attachment to host cell</keyword>
<evidence type="ECO:0000256" key="8">
    <source>
        <dbReference type="ARBA" id="ARBA00022989"/>
    </source>
</evidence>
<keyword evidence="10" id="KW-1160">Virus entry into host cell</keyword>
<keyword evidence="8" id="KW-1133">Transmembrane helix</keyword>
<reference evidence="12" key="1">
    <citation type="journal article" date="2013" name="Virus Genes">
        <title>Detection and molecular characterization of avipoxviruses isolated from different avian species in Egypt.</title>
        <authorList>
            <person name="Abdallah F.M."/>
            <person name="Hassanin O."/>
        </authorList>
    </citation>
    <scope>NUCLEOTIDE SEQUENCE</scope>
    <source>
        <strain evidence="12">Elsharqyia_PGPV</strain>
    </source>
</reference>
<organismHost>
    <name type="scientific">Vertebrata</name>
    <name type="common">vertebrates</name>
    <dbReference type="NCBI Taxonomy" id="7742"/>
</organismHost>
<dbReference type="GO" id="GO:0046718">
    <property type="term" value="P:symbiont entry into host cell"/>
    <property type="evidence" value="ECO:0007669"/>
    <property type="project" value="UniProtKB-KW"/>
</dbReference>
<keyword evidence="2" id="KW-0945">Host-virus interaction</keyword>
<evidence type="ECO:0000256" key="4">
    <source>
        <dbReference type="ARBA" id="ARBA00022804"/>
    </source>
</evidence>
<evidence type="ECO:0000256" key="1">
    <source>
        <dbReference type="ARBA" id="ARBA00004381"/>
    </source>
</evidence>
<name>J9Z778_FOWPV</name>
<dbReference type="Pfam" id="PF03213">
    <property type="entry name" value="Pox_P35"/>
    <property type="match status" value="1"/>
</dbReference>
<comment type="subcellular location">
    <subcellularLocation>
        <location evidence="1">Virion membrane</location>
        <topology evidence="1">Single-pass membrane protein</topology>
    </subcellularLocation>
</comment>
<keyword evidence="9" id="KW-0472">Membrane</keyword>
<evidence type="ECO:0000256" key="2">
    <source>
        <dbReference type="ARBA" id="ARBA00022581"/>
    </source>
</evidence>
<dbReference type="GO" id="GO:0019062">
    <property type="term" value="P:virion attachment to host cell"/>
    <property type="evidence" value="ECO:0007669"/>
    <property type="project" value="UniProtKB-KW"/>
</dbReference>
<evidence type="ECO:0000256" key="3">
    <source>
        <dbReference type="ARBA" id="ARBA00022692"/>
    </source>
</evidence>
<protein>
    <submittedName>
        <fullName evidence="12">FPV140</fullName>
    </submittedName>
</protein>
<dbReference type="OrthoDB" id="9093at10239"/>
<dbReference type="InterPro" id="IPR004900">
    <property type="entry name" value="Poxvirus_P35"/>
</dbReference>
<feature type="region of interest" description="Disordered" evidence="11">
    <location>
        <begin position="44"/>
        <end position="63"/>
    </location>
</feature>
<accession>J9Z778</accession>
<evidence type="ECO:0000256" key="6">
    <source>
        <dbReference type="ARBA" id="ARBA00022879"/>
    </source>
</evidence>
<keyword evidence="5" id="KW-0946">Virion</keyword>
<keyword evidence="3" id="KW-0812">Transmembrane</keyword>
<evidence type="ECO:0000256" key="7">
    <source>
        <dbReference type="ARBA" id="ARBA00022921"/>
    </source>
</evidence>
<keyword evidence="7" id="KW-0426">Late protein</keyword>
<evidence type="ECO:0000256" key="11">
    <source>
        <dbReference type="SAM" id="MobiDB-lite"/>
    </source>
</evidence>
<organism evidence="12">
    <name type="scientific">Fowlpox virus</name>
    <name type="common">FPV</name>
    <dbReference type="NCBI Taxonomy" id="10261"/>
    <lineage>
        <taxon>Viruses</taxon>
        <taxon>Varidnaviria</taxon>
        <taxon>Bamfordvirae</taxon>
        <taxon>Nucleocytoviricota</taxon>
        <taxon>Pokkesviricetes</taxon>
        <taxon>Chitovirales</taxon>
        <taxon>Poxviridae</taxon>
        <taxon>Chordopoxvirinae</taxon>
        <taxon>Avipoxvirus</taxon>
        <taxon>Avipoxvirus fowlpox</taxon>
    </lineage>
</organism>
<dbReference type="GO" id="GO:0055036">
    <property type="term" value="C:virion membrane"/>
    <property type="evidence" value="ECO:0007669"/>
    <property type="project" value="UniProtKB-SubCell"/>
</dbReference>